<name>A0A921IKX9_9FIRM</name>
<organism evidence="3 4">
    <name type="scientific">Subdoligranulum variabile</name>
    <dbReference type="NCBI Taxonomy" id="214851"/>
    <lineage>
        <taxon>Bacteria</taxon>
        <taxon>Bacillati</taxon>
        <taxon>Bacillota</taxon>
        <taxon>Clostridia</taxon>
        <taxon>Eubacteriales</taxon>
        <taxon>Oscillospiraceae</taxon>
        <taxon>Subdoligranulum</taxon>
    </lineage>
</organism>
<proteinExistence type="predicted"/>
<evidence type="ECO:0000259" key="1">
    <source>
        <dbReference type="Pfam" id="PF01368"/>
    </source>
</evidence>
<feature type="domain" description="DHHA1" evidence="2">
    <location>
        <begin position="234"/>
        <end position="315"/>
    </location>
</feature>
<reference evidence="3" key="2">
    <citation type="submission" date="2021-09" db="EMBL/GenBank/DDBJ databases">
        <authorList>
            <person name="Gilroy R."/>
        </authorList>
    </citation>
    <scope>NUCLEOTIDE SEQUENCE</scope>
    <source>
        <strain evidence="3">ChiBcec21-2208</strain>
    </source>
</reference>
<reference evidence="3" key="1">
    <citation type="journal article" date="2021" name="PeerJ">
        <title>Extensive microbial diversity within the chicken gut microbiome revealed by metagenomics and culture.</title>
        <authorList>
            <person name="Gilroy R."/>
            <person name="Ravi A."/>
            <person name="Getino M."/>
            <person name="Pursley I."/>
            <person name="Horton D.L."/>
            <person name="Alikhan N.F."/>
            <person name="Baker D."/>
            <person name="Gharbi K."/>
            <person name="Hall N."/>
            <person name="Watson M."/>
            <person name="Adriaenssens E.M."/>
            <person name="Foster-Nyarko E."/>
            <person name="Jarju S."/>
            <person name="Secka A."/>
            <person name="Antonio M."/>
            <person name="Oren A."/>
            <person name="Chaudhuri R.R."/>
            <person name="La Ragione R."/>
            <person name="Hildebrand F."/>
            <person name="Pallen M.J."/>
        </authorList>
    </citation>
    <scope>NUCLEOTIDE SEQUENCE</scope>
    <source>
        <strain evidence="3">ChiBcec21-2208</strain>
    </source>
</reference>
<dbReference type="SUPFAM" id="SSF64182">
    <property type="entry name" value="DHH phosphoesterases"/>
    <property type="match status" value="1"/>
</dbReference>
<dbReference type="Pfam" id="PF01368">
    <property type="entry name" value="DHH"/>
    <property type="match status" value="1"/>
</dbReference>
<dbReference type="Gene3D" id="3.10.310.30">
    <property type="match status" value="1"/>
</dbReference>
<dbReference type="AlphaFoldDB" id="A0A921IKX9"/>
<sequence length="331" mass="35436">MTQSVDHETVVSRLLGADEILILCHKNPDGDTIGSGAALCLAMQRLGKTAAVLCSDPIPAMYSFLPITVFDGSFTPRFVVAVDVAGIQLFGDRNNMPEYAEHVDLCIDHHGSNSGYAYETLVDDTAAATAELLTALIPEMGIEITPDIAACLYTGIATDTGCFRFTNTTATTHRAAATLIEAGADVEKLNEHLFECRSHARMAAERMALESLEFYYEDRCALICLTWDQIQAAGVAGAELEDLTSLPRSIEGVEVGLTLRQQKDGSYKISVRTGHSTNACNIARRLGGGGHARAAGCEISGNLDNAKHAILDEVKKELDRSASLNAADTNL</sequence>
<dbReference type="EMBL" id="DYVE01000284">
    <property type="protein sequence ID" value="HJG29165.1"/>
    <property type="molecule type" value="Genomic_DNA"/>
</dbReference>
<evidence type="ECO:0000313" key="3">
    <source>
        <dbReference type="EMBL" id="HJG29165.1"/>
    </source>
</evidence>
<accession>A0A921IKX9</accession>
<dbReference type="InterPro" id="IPR038763">
    <property type="entry name" value="DHH_sf"/>
</dbReference>
<gene>
    <name evidence="3" type="ORF">K8V20_11050</name>
</gene>
<dbReference type="InterPro" id="IPR051319">
    <property type="entry name" value="Oligoribo/pAp-PDE_c-di-AMP_PDE"/>
</dbReference>
<evidence type="ECO:0000313" key="4">
    <source>
        <dbReference type="Proteomes" id="UP000782880"/>
    </source>
</evidence>
<dbReference type="InterPro" id="IPR003156">
    <property type="entry name" value="DHHA1_dom"/>
</dbReference>
<dbReference type="Pfam" id="PF02272">
    <property type="entry name" value="DHHA1"/>
    <property type="match status" value="1"/>
</dbReference>
<evidence type="ECO:0000259" key="2">
    <source>
        <dbReference type="Pfam" id="PF02272"/>
    </source>
</evidence>
<dbReference type="Gene3D" id="3.90.1640.10">
    <property type="entry name" value="inorganic pyrophosphatase (n-terminal core)"/>
    <property type="match status" value="1"/>
</dbReference>
<comment type="caution">
    <text evidence="3">The sequence shown here is derived from an EMBL/GenBank/DDBJ whole genome shotgun (WGS) entry which is preliminary data.</text>
</comment>
<feature type="domain" description="DDH" evidence="1">
    <location>
        <begin position="20"/>
        <end position="156"/>
    </location>
</feature>
<dbReference type="GO" id="GO:0003676">
    <property type="term" value="F:nucleic acid binding"/>
    <property type="evidence" value="ECO:0007669"/>
    <property type="project" value="InterPro"/>
</dbReference>
<dbReference type="InterPro" id="IPR001667">
    <property type="entry name" value="DDH_dom"/>
</dbReference>
<dbReference type="Proteomes" id="UP000782880">
    <property type="component" value="Unassembled WGS sequence"/>
</dbReference>
<dbReference type="PANTHER" id="PTHR47618">
    <property type="entry name" value="BIFUNCTIONAL OLIGORIBONUCLEASE AND PAP PHOSPHATASE NRNA"/>
    <property type="match status" value="1"/>
</dbReference>
<dbReference type="PANTHER" id="PTHR47618:SF1">
    <property type="entry name" value="BIFUNCTIONAL OLIGORIBONUCLEASE AND PAP PHOSPHATASE NRNA"/>
    <property type="match status" value="1"/>
</dbReference>
<protein>
    <submittedName>
        <fullName evidence="3">DHH family phosphoesterase</fullName>
    </submittedName>
</protein>